<dbReference type="PANTHER" id="PTHR47506">
    <property type="entry name" value="TRANSCRIPTIONAL REGULATORY PROTEIN"/>
    <property type="match status" value="1"/>
</dbReference>
<dbReference type="Pfam" id="PF00440">
    <property type="entry name" value="TetR_N"/>
    <property type="match status" value="1"/>
</dbReference>
<dbReference type="SUPFAM" id="SSF46689">
    <property type="entry name" value="Homeodomain-like"/>
    <property type="match status" value="1"/>
</dbReference>
<dbReference type="SUPFAM" id="SSF48498">
    <property type="entry name" value="Tetracyclin repressor-like, C-terminal domain"/>
    <property type="match status" value="1"/>
</dbReference>
<dbReference type="EMBL" id="JAWLUP010000014">
    <property type="protein sequence ID" value="MDV7264718.1"/>
    <property type="molecule type" value="Genomic_DNA"/>
</dbReference>
<accession>A0AAE4UXA1</accession>
<evidence type="ECO:0000256" key="2">
    <source>
        <dbReference type="ARBA" id="ARBA00023125"/>
    </source>
</evidence>
<sequence length="196" mass="21151">MSRLTRQQSHARTREQLLATAERMFLSNGYNATSLEAVAAEAGYSKGAVYSNFATKYDLGLEVLDRVRFARAASLAEAVSAGGGLDERIAAFESWAQKYIGDEGWTVLEVEFATASRTIDGVRTELTSRRRDVTAALAQVIDRQADELGVRLTPSGEALAVRLLAVGIGLGVQRAYDPELPVSALVDVVREAVSQT</sequence>
<dbReference type="Gene3D" id="1.10.357.10">
    <property type="entry name" value="Tetracycline Repressor, domain 2"/>
    <property type="match status" value="1"/>
</dbReference>
<dbReference type="AlphaFoldDB" id="A0AAE4UXA1"/>
<dbReference type="PROSITE" id="PS50977">
    <property type="entry name" value="HTH_TETR_2"/>
    <property type="match status" value="1"/>
</dbReference>
<evidence type="ECO:0000259" key="5">
    <source>
        <dbReference type="PROSITE" id="PS50977"/>
    </source>
</evidence>
<evidence type="ECO:0000256" key="3">
    <source>
        <dbReference type="ARBA" id="ARBA00023163"/>
    </source>
</evidence>
<feature type="domain" description="HTH tetR-type" evidence="5">
    <location>
        <begin position="11"/>
        <end position="71"/>
    </location>
</feature>
<organism evidence="6 7">
    <name type="scientific">Rhodococcus oxybenzonivorans</name>
    <dbReference type="NCBI Taxonomy" id="1990687"/>
    <lineage>
        <taxon>Bacteria</taxon>
        <taxon>Bacillati</taxon>
        <taxon>Actinomycetota</taxon>
        <taxon>Actinomycetes</taxon>
        <taxon>Mycobacteriales</taxon>
        <taxon>Nocardiaceae</taxon>
        <taxon>Rhodococcus</taxon>
    </lineage>
</organism>
<gene>
    <name evidence="6" type="ORF">R4315_09185</name>
</gene>
<feature type="DNA-binding region" description="H-T-H motif" evidence="4">
    <location>
        <begin position="34"/>
        <end position="53"/>
    </location>
</feature>
<dbReference type="PANTHER" id="PTHR47506:SF6">
    <property type="entry name" value="HTH-TYPE TRANSCRIPTIONAL REPRESSOR NEMR"/>
    <property type="match status" value="1"/>
</dbReference>
<dbReference type="PRINTS" id="PR00455">
    <property type="entry name" value="HTHTETR"/>
</dbReference>
<keyword evidence="2 4" id="KW-0238">DNA-binding</keyword>
<keyword evidence="3" id="KW-0804">Transcription</keyword>
<evidence type="ECO:0000256" key="4">
    <source>
        <dbReference type="PROSITE-ProRule" id="PRU00335"/>
    </source>
</evidence>
<evidence type="ECO:0000313" key="6">
    <source>
        <dbReference type="EMBL" id="MDV7264718.1"/>
    </source>
</evidence>
<dbReference type="InterPro" id="IPR009057">
    <property type="entry name" value="Homeodomain-like_sf"/>
</dbReference>
<dbReference type="InterPro" id="IPR036271">
    <property type="entry name" value="Tet_transcr_reg_TetR-rel_C_sf"/>
</dbReference>
<proteinExistence type="predicted"/>
<evidence type="ECO:0000313" key="7">
    <source>
        <dbReference type="Proteomes" id="UP001185863"/>
    </source>
</evidence>
<dbReference type="InterPro" id="IPR001647">
    <property type="entry name" value="HTH_TetR"/>
</dbReference>
<protein>
    <submittedName>
        <fullName evidence="6">TetR/AcrR family transcriptional regulator</fullName>
    </submittedName>
</protein>
<keyword evidence="1" id="KW-0805">Transcription regulation</keyword>
<evidence type="ECO:0000256" key="1">
    <source>
        <dbReference type="ARBA" id="ARBA00023015"/>
    </source>
</evidence>
<dbReference type="GO" id="GO:0003677">
    <property type="term" value="F:DNA binding"/>
    <property type="evidence" value="ECO:0007669"/>
    <property type="project" value="UniProtKB-UniRule"/>
</dbReference>
<name>A0AAE4UXA1_9NOCA</name>
<comment type="caution">
    <text evidence="6">The sequence shown here is derived from an EMBL/GenBank/DDBJ whole genome shotgun (WGS) entry which is preliminary data.</text>
</comment>
<dbReference type="Proteomes" id="UP001185863">
    <property type="component" value="Unassembled WGS sequence"/>
</dbReference>
<reference evidence="6" key="1">
    <citation type="submission" date="2023-10" db="EMBL/GenBank/DDBJ databases">
        <title>Development of a sustainable strategy for remediation of hydrocarbon-contaminated territories based on the waste exchange concept.</title>
        <authorList>
            <person name="Krivoruchko A."/>
        </authorList>
    </citation>
    <scope>NUCLEOTIDE SEQUENCE</scope>
    <source>
        <strain evidence="6">IEGM 68</strain>
    </source>
</reference>
<dbReference type="RefSeq" id="WP_317744278.1">
    <property type="nucleotide sequence ID" value="NZ_JAWLUP010000014.1"/>
</dbReference>